<keyword evidence="1" id="KW-0732">Signal</keyword>
<comment type="caution">
    <text evidence="2">The sequence shown here is derived from an EMBL/GenBank/DDBJ whole genome shotgun (WGS) entry which is preliminary data.</text>
</comment>
<organism evidence="2 3">
    <name type="scientific">Pseudofulvibacter geojedonensis</name>
    <dbReference type="NCBI Taxonomy" id="1123758"/>
    <lineage>
        <taxon>Bacteria</taxon>
        <taxon>Pseudomonadati</taxon>
        <taxon>Bacteroidota</taxon>
        <taxon>Flavobacteriia</taxon>
        <taxon>Flavobacteriales</taxon>
        <taxon>Flavobacteriaceae</taxon>
        <taxon>Pseudofulvibacter</taxon>
    </lineage>
</organism>
<keyword evidence="3" id="KW-1185">Reference proteome</keyword>
<name>A0ABW3I316_9FLAO</name>
<dbReference type="Proteomes" id="UP001596997">
    <property type="component" value="Unassembled WGS sequence"/>
</dbReference>
<evidence type="ECO:0008006" key="4">
    <source>
        <dbReference type="Google" id="ProtNLM"/>
    </source>
</evidence>
<evidence type="ECO:0000313" key="2">
    <source>
        <dbReference type="EMBL" id="MFD0964269.1"/>
    </source>
</evidence>
<dbReference type="RefSeq" id="WP_377715818.1">
    <property type="nucleotide sequence ID" value="NZ_JBHTJM010000009.1"/>
</dbReference>
<evidence type="ECO:0000256" key="1">
    <source>
        <dbReference type="SAM" id="SignalP"/>
    </source>
</evidence>
<sequence length="152" mass="18044">MKNIIYLILIICLTSCAQNSSNKTDYGLYLTPEVKEYMNANNVEFTPLEKDIIRLTMEQYEFNVQWWEINLKHNNDIKIRDRKKALMTYAYQKNIITGDPLTSSYIIEKFVSKFEKTRTQEGAMKSLFDYAVKEKNWAKKSLDEIKTQYNIK</sequence>
<evidence type="ECO:0000313" key="3">
    <source>
        <dbReference type="Proteomes" id="UP001596997"/>
    </source>
</evidence>
<reference evidence="3" key="1">
    <citation type="journal article" date="2019" name="Int. J. Syst. Evol. Microbiol.">
        <title>The Global Catalogue of Microorganisms (GCM) 10K type strain sequencing project: providing services to taxonomists for standard genome sequencing and annotation.</title>
        <authorList>
            <consortium name="The Broad Institute Genomics Platform"/>
            <consortium name="The Broad Institute Genome Sequencing Center for Infectious Disease"/>
            <person name="Wu L."/>
            <person name="Ma J."/>
        </authorList>
    </citation>
    <scope>NUCLEOTIDE SEQUENCE [LARGE SCALE GENOMIC DNA]</scope>
    <source>
        <strain evidence="3">CCUG 62114</strain>
    </source>
</reference>
<proteinExistence type="predicted"/>
<protein>
    <recommendedName>
        <fullName evidence="4">Lipoprotein</fullName>
    </recommendedName>
</protein>
<gene>
    <name evidence="2" type="ORF">ACFQ1O_09650</name>
</gene>
<feature type="signal peptide" evidence="1">
    <location>
        <begin position="1"/>
        <end position="17"/>
    </location>
</feature>
<accession>A0ABW3I316</accession>
<dbReference type="EMBL" id="JBHTJM010000009">
    <property type="protein sequence ID" value="MFD0964269.1"/>
    <property type="molecule type" value="Genomic_DNA"/>
</dbReference>
<feature type="chain" id="PRO_5046675674" description="Lipoprotein" evidence="1">
    <location>
        <begin position="18"/>
        <end position="152"/>
    </location>
</feature>